<keyword evidence="3" id="KW-1185">Reference proteome</keyword>
<dbReference type="CDD" id="cd13120">
    <property type="entry name" value="BF2867_like_N"/>
    <property type="match status" value="1"/>
</dbReference>
<reference evidence="3" key="1">
    <citation type="journal article" date="2019" name="Int. J. Syst. Evol. Microbiol.">
        <title>The Global Catalogue of Microorganisms (GCM) 10K type strain sequencing project: providing services to taxonomists for standard genome sequencing and annotation.</title>
        <authorList>
            <consortium name="The Broad Institute Genomics Platform"/>
            <consortium name="The Broad Institute Genome Sequencing Center for Infectious Disease"/>
            <person name="Wu L."/>
            <person name="Ma J."/>
        </authorList>
    </citation>
    <scope>NUCLEOTIDE SEQUENCE [LARGE SCALE GENOMIC DNA]</scope>
    <source>
        <strain evidence="3">JCM 16546</strain>
    </source>
</reference>
<evidence type="ECO:0000313" key="3">
    <source>
        <dbReference type="Proteomes" id="UP001410795"/>
    </source>
</evidence>
<feature type="region of interest" description="Disordered" evidence="1">
    <location>
        <begin position="1"/>
        <end position="31"/>
    </location>
</feature>
<dbReference type="EMBL" id="BAAAYV010000019">
    <property type="protein sequence ID" value="GAA3665355.1"/>
    <property type="molecule type" value="Genomic_DNA"/>
</dbReference>
<gene>
    <name evidence="2" type="ORF">GCM10022202_29330</name>
</gene>
<comment type="caution">
    <text evidence="2">The sequence shown here is derived from an EMBL/GenBank/DDBJ whole genome shotgun (WGS) entry which is preliminary data.</text>
</comment>
<evidence type="ECO:0000256" key="1">
    <source>
        <dbReference type="SAM" id="MobiDB-lite"/>
    </source>
</evidence>
<accession>A0ABP7BNA5</accession>
<evidence type="ECO:0000313" key="2">
    <source>
        <dbReference type="EMBL" id="GAA3665355.1"/>
    </source>
</evidence>
<protein>
    <submittedName>
        <fullName evidence="2">Uncharacterized protein</fullName>
    </submittedName>
</protein>
<proteinExistence type="predicted"/>
<organism evidence="2 3">
    <name type="scientific">Microbacterium marinilacus</name>
    <dbReference type="NCBI Taxonomy" id="415209"/>
    <lineage>
        <taxon>Bacteria</taxon>
        <taxon>Bacillati</taxon>
        <taxon>Actinomycetota</taxon>
        <taxon>Actinomycetes</taxon>
        <taxon>Micrococcales</taxon>
        <taxon>Microbacteriaceae</taxon>
        <taxon>Microbacterium</taxon>
    </lineage>
</organism>
<name>A0ABP7BNA5_9MICO</name>
<sequence>MDAPAGPLPTDSACHPLSVRPVTLHNDPKEPHMPLPRRLALVATTAALGLALTSCSGGDDGLDYEDSPLNAYLSAGTDTDVDEDAWIEQAQADDLKREEAIAVCMTELGFEYTPFTGNYGYSSSSDGEEWKPDDRDWVSQYGYGAINYPGKDEDMAVVPEDEVETNPNDEYVSSLSESESTAYYEALNGPQPPEEAYEDENYDWDAWYEDNGQGCWGDAQESLDEVAEDPWSQEEFQPLVEAMTEFYDGVYSSPEVAELDAEWASCMADGGHAGFAKREEAQNSIYDEQNAFWEEQNAEYGDEMGSWTEEEWADFEKETESARKAFEDELAEKEIALALVDLDCREKVDYDDELLRIQFEKEEQFVQDHKAELEAYKAAAEQAS</sequence>
<dbReference type="Proteomes" id="UP001410795">
    <property type="component" value="Unassembled WGS sequence"/>
</dbReference>